<dbReference type="PIRSF" id="PIRSF037226">
    <property type="entry name" value="Amidohydrolase_ACY1L2_prd"/>
    <property type="match status" value="1"/>
</dbReference>
<dbReference type="NCBIfam" id="TIGR01891">
    <property type="entry name" value="amidohydrolases"/>
    <property type="match status" value="1"/>
</dbReference>
<dbReference type="GO" id="GO:0016805">
    <property type="term" value="F:dipeptidase activity"/>
    <property type="evidence" value="ECO:0007669"/>
    <property type="project" value="InterPro"/>
</dbReference>
<organism evidence="3 4">
    <name type="scientific">Alkalicoccus daliensis</name>
    <dbReference type="NCBI Taxonomy" id="745820"/>
    <lineage>
        <taxon>Bacteria</taxon>
        <taxon>Bacillati</taxon>
        <taxon>Bacillota</taxon>
        <taxon>Bacilli</taxon>
        <taxon>Bacillales</taxon>
        <taxon>Bacillaceae</taxon>
        <taxon>Alkalicoccus</taxon>
    </lineage>
</organism>
<keyword evidence="3" id="KW-0378">Hydrolase</keyword>
<dbReference type="GO" id="GO:0046657">
    <property type="term" value="P:folic acid catabolic process"/>
    <property type="evidence" value="ECO:0007669"/>
    <property type="project" value="TreeGrafter"/>
</dbReference>
<dbReference type="EMBL" id="FNIL01000016">
    <property type="protein sequence ID" value="SDO51215.1"/>
    <property type="molecule type" value="Genomic_DNA"/>
</dbReference>
<dbReference type="STRING" id="745820.SAMN04488053_11622"/>
<dbReference type="FunFam" id="3.30.70.360:FF:000004">
    <property type="entry name" value="Peptidase M20 domain-containing protein 2"/>
    <property type="match status" value="1"/>
</dbReference>
<dbReference type="PANTHER" id="PTHR30575">
    <property type="entry name" value="PEPTIDASE M20"/>
    <property type="match status" value="1"/>
</dbReference>
<dbReference type="GO" id="GO:0005737">
    <property type="term" value="C:cytoplasm"/>
    <property type="evidence" value="ECO:0007669"/>
    <property type="project" value="TreeGrafter"/>
</dbReference>
<accession>A0A1H0K5D9</accession>
<dbReference type="Proteomes" id="UP000198778">
    <property type="component" value="Unassembled WGS sequence"/>
</dbReference>
<feature type="domain" description="Peptidase M20 dimerisation" evidence="2">
    <location>
        <begin position="178"/>
        <end position="269"/>
    </location>
</feature>
<name>A0A1H0K5D9_9BACI</name>
<dbReference type="InterPro" id="IPR011650">
    <property type="entry name" value="Peptidase_M20_dimer"/>
</dbReference>
<dbReference type="Gene3D" id="3.40.630.10">
    <property type="entry name" value="Zn peptidases"/>
    <property type="match status" value="1"/>
</dbReference>
<proteinExistence type="inferred from homology"/>
<dbReference type="PANTHER" id="PTHR30575:SF0">
    <property type="entry name" value="XAA-ARG DIPEPTIDASE"/>
    <property type="match status" value="1"/>
</dbReference>
<dbReference type="InterPro" id="IPR017439">
    <property type="entry name" value="Amidohydrolase"/>
</dbReference>
<protein>
    <recommendedName>
        <fullName evidence="1">Peptidase M20 domain-containing protein 2</fullName>
    </recommendedName>
</protein>
<dbReference type="AlphaFoldDB" id="A0A1H0K5D9"/>
<keyword evidence="4" id="KW-1185">Reference proteome</keyword>
<dbReference type="InterPro" id="IPR036264">
    <property type="entry name" value="Bact_exopeptidase_dim_dom"/>
</dbReference>
<dbReference type="Gene3D" id="3.30.70.360">
    <property type="match status" value="1"/>
</dbReference>
<reference evidence="4" key="1">
    <citation type="submission" date="2016-10" db="EMBL/GenBank/DDBJ databases">
        <authorList>
            <person name="Varghese N."/>
            <person name="Submissions S."/>
        </authorList>
    </citation>
    <scope>NUCLEOTIDE SEQUENCE [LARGE SCALE GENOMIC DNA]</scope>
    <source>
        <strain evidence="4">CGMCC 1.10369</strain>
    </source>
</reference>
<evidence type="ECO:0000313" key="3">
    <source>
        <dbReference type="EMBL" id="SDO51215.1"/>
    </source>
</evidence>
<evidence type="ECO:0000259" key="2">
    <source>
        <dbReference type="Pfam" id="PF07687"/>
    </source>
</evidence>
<dbReference type="Pfam" id="PF07687">
    <property type="entry name" value="M20_dimer"/>
    <property type="match status" value="1"/>
</dbReference>
<dbReference type="InterPro" id="IPR052030">
    <property type="entry name" value="Peptidase_M20/M20A_hydrolases"/>
</dbReference>
<dbReference type="SUPFAM" id="SSF53187">
    <property type="entry name" value="Zn-dependent exopeptidases"/>
    <property type="match status" value="1"/>
</dbReference>
<dbReference type="Pfam" id="PF01546">
    <property type="entry name" value="Peptidase_M20"/>
    <property type="match status" value="1"/>
</dbReference>
<dbReference type="GO" id="GO:0071713">
    <property type="term" value="F:para-aminobenzoyl-glutamate hydrolase activity"/>
    <property type="evidence" value="ECO:0007669"/>
    <property type="project" value="TreeGrafter"/>
</dbReference>
<sequence>MMKGREKFMKEIIQQHIDANQETFFEVSQFIGHHPELGNEEFQASSLLSDTLKAHGFEVNNNVENQPETAFIAVKSSGKPGAEIGFMCEYDALPGIGHACGHNLIGTQGIAAAIGYAAVLDEVGGSVYVYGTPAEETNGAKVTMAEDGIFDHLDAALMAHPSSEFVKSGTSLAMDALEFSFYGKTAHAAAAPEEGINALDAVLQTFQSINALRQHVTDDVRIHGIIPNGGSAANVVPEFASAQFYVRADSRQTVNPVAEKVKNCARAAALATGAQLEINNYEYSYDDMRTNAALSDLFTKQLLALGVPAEEIYEQESGSGSLDMGNVSQRCPSIHPYIKITSKPLTPHTVEFRDAALSEEGFAGMMLGAKALALTALDITQNPDMRAKIKQEFQGVLSMN</sequence>
<dbReference type="InterPro" id="IPR002933">
    <property type="entry name" value="Peptidase_M20"/>
</dbReference>
<comment type="similarity">
    <text evidence="1">Belongs to the peptidase M20A family.</text>
</comment>
<dbReference type="InterPro" id="IPR017144">
    <property type="entry name" value="Xaa-Arg_dipeptidase"/>
</dbReference>
<dbReference type="SUPFAM" id="SSF55031">
    <property type="entry name" value="Bacterial exopeptidase dimerisation domain"/>
    <property type="match status" value="1"/>
</dbReference>
<gene>
    <name evidence="3" type="ORF">SAMN04488053_11622</name>
</gene>
<evidence type="ECO:0000256" key="1">
    <source>
        <dbReference type="PIRNR" id="PIRNR037226"/>
    </source>
</evidence>
<dbReference type="CDD" id="cd05672">
    <property type="entry name" value="M20_ACY1L2-like"/>
    <property type="match status" value="1"/>
</dbReference>
<evidence type="ECO:0000313" key="4">
    <source>
        <dbReference type="Proteomes" id="UP000198778"/>
    </source>
</evidence>